<keyword evidence="5" id="KW-0378">Hydrolase</keyword>
<accession>A0A9W6DF92</accession>
<protein>
    <submittedName>
        <fullName evidence="5">Endonuclease MutS2</fullName>
    </submittedName>
</protein>
<evidence type="ECO:0000259" key="4">
    <source>
        <dbReference type="SMART" id="SM00534"/>
    </source>
</evidence>
<dbReference type="AlphaFoldDB" id="A0A9W6DF92"/>
<keyword evidence="6" id="KW-1185">Reference proteome</keyword>
<dbReference type="Gene3D" id="3.40.50.300">
    <property type="entry name" value="P-loop containing nucleotide triphosphate hydrolases"/>
    <property type="match status" value="1"/>
</dbReference>
<proteinExistence type="predicted"/>
<keyword evidence="1" id="KW-0547">Nucleotide-binding</keyword>
<evidence type="ECO:0000313" key="6">
    <source>
        <dbReference type="Proteomes" id="UP001144256"/>
    </source>
</evidence>
<dbReference type="InterPro" id="IPR027417">
    <property type="entry name" value="P-loop_NTPase"/>
</dbReference>
<reference evidence="5" key="1">
    <citation type="submission" date="2022-06" db="EMBL/GenBank/DDBJ databases">
        <title>Vallitalea longa sp. nov., an anaerobic bacterium isolated from marine sediment.</title>
        <authorList>
            <person name="Hirano S."/>
            <person name="Terahara T."/>
            <person name="Mori K."/>
            <person name="Hamada M."/>
            <person name="Matsumoto R."/>
            <person name="Kobayashi T."/>
        </authorList>
    </citation>
    <scope>NUCLEOTIDE SEQUENCE</scope>
    <source>
        <strain evidence="5">SH18-1</strain>
    </source>
</reference>
<dbReference type="GO" id="GO:0005524">
    <property type="term" value="F:ATP binding"/>
    <property type="evidence" value="ECO:0007669"/>
    <property type="project" value="UniProtKB-KW"/>
</dbReference>
<dbReference type="PANTHER" id="PTHR11361:SF14">
    <property type="entry name" value="DNA MISMATCH REPAIR PROTEIN MUTS, TYPE 2"/>
    <property type="match status" value="1"/>
</dbReference>
<dbReference type="GO" id="GO:0006298">
    <property type="term" value="P:mismatch repair"/>
    <property type="evidence" value="ECO:0007669"/>
    <property type="project" value="InterPro"/>
</dbReference>
<evidence type="ECO:0000256" key="3">
    <source>
        <dbReference type="ARBA" id="ARBA00023125"/>
    </source>
</evidence>
<gene>
    <name evidence="5" type="ORF">SH1V18_17170</name>
</gene>
<dbReference type="RefSeq" id="WP_281814602.1">
    <property type="nucleotide sequence ID" value="NZ_BRLB01000003.1"/>
</dbReference>
<dbReference type="InterPro" id="IPR045076">
    <property type="entry name" value="MutS"/>
</dbReference>
<evidence type="ECO:0000313" key="5">
    <source>
        <dbReference type="EMBL" id="GKX29237.1"/>
    </source>
</evidence>
<keyword evidence="5" id="KW-0255">Endonuclease</keyword>
<feature type="domain" description="DNA mismatch repair proteins mutS family" evidence="4">
    <location>
        <begin position="280"/>
        <end position="482"/>
    </location>
</feature>
<dbReference type="SUPFAM" id="SSF48334">
    <property type="entry name" value="DNA repair protein MutS, domain III"/>
    <property type="match status" value="1"/>
</dbReference>
<dbReference type="Gene3D" id="1.10.1420.10">
    <property type="match status" value="1"/>
</dbReference>
<dbReference type="SMART" id="SM00534">
    <property type="entry name" value="MUTSac"/>
    <property type="match status" value="1"/>
</dbReference>
<dbReference type="InterPro" id="IPR036187">
    <property type="entry name" value="DNA_mismatch_repair_MutS_sf"/>
</dbReference>
<dbReference type="EMBL" id="BRLB01000003">
    <property type="protein sequence ID" value="GKX29237.1"/>
    <property type="molecule type" value="Genomic_DNA"/>
</dbReference>
<dbReference type="Pfam" id="PF00488">
    <property type="entry name" value="MutS_V"/>
    <property type="match status" value="1"/>
</dbReference>
<evidence type="ECO:0000256" key="1">
    <source>
        <dbReference type="ARBA" id="ARBA00022741"/>
    </source>
</evidence>
<keyword evidence="3" id="KW-0238">DNA-binding</keyword>
<keyword evidence="2" id="KW-0067">ATP-binding</keyword>
<organism evidence="5 6">
    <name type="scientific">Vallitalea longa</name>
    <dbReference type="NCBI Taxonomy" id="2936439"/>
    <lineage>
        <taxon>Bacteria</taxon>
        <taxon>Bacillati</taxon>
        <taxon>Bacillota</taxon>
        <taxon>Clostridia</taxon>
        <taxon>Lachnospirales</taxon>
        <taxon>Vallitaleaceae</taxon>
        <taxon>Vallitalea</taxon>
    </lineage>
</organism>
<dbReference type="Proteomes" id="UP001144256">
    <property type="component" value="Unassembled WGS sequence"/>
</dbReference>
<name>A0A9W6DF92_9FIRM</name>
<keyword evidence="5" id="KW-0540">Nuclease</keyword>
<dbReference type="GO" id="GO:0004519">
    <property type="term" value="F:endonuclease activity"/>
    <property type="evidence" value="ECO:0007669"/>
    <property type="project" value="UniProtKB-KW"/>
</dbReference>
<dbReference type="GO" id="GO:0140664">
    <property type="term" value="F:ATP-dependent DNA damage sensor activity"/>
    <property type="evidence" value="ECO:0007669"/>
    <property type="project" value="InterPro"/>
</dbReference>
<dbReference type="GO" id="GO:0030983">
    <property type="term" value="F:mismatched DNA binding"/>
    <property type="evidence" value="ECO:0007669"/>
    <property type="project" value="InterPro"/>
</dbReference>
<evidence type="ECO:0000256" key="2">
    <source>
        <dbReference type="ARBA" id="ARBA00022840"/>
    </source>
</evidence>
<sequence>MNIDNKMKQEIGLNYILNELAIITPYGIDMKRKLKVFKRNEKKLLVDELDNVECIIESLKKNQCLYSDIERTMMEFKDISNLIKRYNENYILDEVELYEIKNFAINIQKLISIYKALSLDIDVKFYSLKNIVELLNPVGKVTKSFYIYDAYSKELSDIRNKKTNIEKLIFKEIDEEKNRVLKNKRLDLVVMEEKIQRKIQKRLSQKIYLCIKDINKNIVALGKLDMLIAKGKIAIKYCAVKPELDDKINILFHEMKNPKIINYLEKDNKKYIPVSIELKQGVTVITGANMGGKSVTIKTIVLNLILAQMGFYVFAVKASFSMMDFIYLVSDDMQSISRGLSSFGAEIIKINEAVEDIKKSNGFIGLDEFARVTNPREGFILLKALCKFLKDYNTISLVSTHYDGIIDKDIKHYQVVGLKNVDDNILKRHISIDKEDSISIIQEKMDYRLEIVDEKCTVPKDALKVAKMMGLDEKIIEYTESG</sequence>
<comment type="caution">
    <text evidence="5">The sequence shown here is derived from an EMBL/GenBank/DDBJ whole genome shotgun (WGS) entry which is preliminary data.</text>
</comment>
<dbReference type="SUPFAM" id="SSF52540">
    <property type="entry name" value="P-loop containing nucleoside triphosphate hydrolases"/>
    <property type="match status" value="1"/>
</dbReference>
<dbReference type="InterPro" id="IPR000432">
    <property type="entry name" value="DNA_mismatch_repair_MutS_C"/>
</dbReference>
<dbReference type="PANTHER" id="PTHR11361">
    <property type="entry name" value="DNA MISMATCH REPAIR PROTEIN MUTS FAMILY MEMBER"/>
    <property type="match status" value="1"/>
</dbReference>